<dbReference type="Gene3D" id="1.10.443.10">
    <property type="entry name" value="Intergrase catalytic core"/>
    <property type="match status" value="1"/>
</dbReference>
<dbReference type="InterPro" id="IPR050090">
    <property type="entry name" value="Tyrosine_recombinase_XerCD"/>
</dbReference>
<sequence>MARLEFIHYQFFGASLPAPGELAWTKQSRSPLEKLPQIFWDDGQGWDEANLWALDRAASNQIDAETTKRTMKHLHRFANFLEAKGTDWRHFPIRKEEQVLRQFRKYLLDEMEQGVLAGSTAANCMTAVIQFYRFADSHALVQANVPMWADRLATIRFFDSAGFKRTMIRLTSDLKIPNRKRVDTPLEEGLVPLRSDHMSELLAYTAAQELEELHLMLGIGFFTGARVGTITTLTVTSLQTARTDPLTPGVFLLPVGPGTGVATKFSVSGEIMVPAAILADLKNYASSTTRLLREVKAHRKYKDLLFLTRRGRPYTVGTVSRLVHAMRKRAVQAGLPFMQRFKFHQSRATFGTWLMQLLLDHGGKSDAIRVVRDAMLHKDERTTFGYITFLEKTRAKEQFAAAFNEAFTGLKARNWDSADA</sequence>
<organism evidence="8 9">
    <name type="scientific">Paraburkholderia domus</name>
    <dbReference type="NCBI Taxonomy" id="2793075"/>
    <lineage>
        <taxon>Bacteria</taxon>
        <taxon>Pseudomonadati</taxon>
        <taxon>Pseudomonadota</taxon>
        <taxon>Betaproteobacteria</taxon>
        <taxon>Burkholderiales</taxon>
        <taxon>Burkholderiaceae</taxon>
        <taxon>Paraburkholderia</taxon>
    </lineage>
</organism>
<reference evidence="8" key="1">
    <citation type="submission" date="2021-02" db="EMBL/GenBank/DDBJ databases">
        <authorList>
            <person name="Vanwijnsberghe S."/>
        </authorList>
    </citation>
    <scope>NUCLEOTIDE SEQUENCE</scope>
    <source>
        <strain evidence="8">R-70211</strain>
    </source>
</reference>
<evidence type="ECO:0000259" key="6">
    <source>
        <dbReference type="PROSITE" id="PS51898"/>
    </source>
</evidence>
<dbReference type="InterPro" id="IPR013762">
    <property type="entry name" value="Integrase-like_cat_sf"/>
</dbReference>
<name>A0A9N8N288_9BURK</name>
<dbReference type="AlphaFoldDB" id="A0A9N8N288"/>
<dbReference type="GO" id="GO:0003677">
    <property type="term" value="F:DNA binding"/>
    <property type="evidence" value="ECO:0007669"/>
    <property type="project" value="UniProtKB-UniRule"/>
</dbReference>
<accession>A0A9N8N288</accession>
<dbReference type="InterPro" id="IPR002104">
    <property type="entry name" value="Integrase_catalytic"/>
</dbReference>
<keyword evidence="3 5" id="KW-0238">DNA-binding</keyword>
<dbReference type="Proteomes" id="UP000675121">
    <property type="component" value="Unassembled WGS sequence"/>
</dbReference>
<dbReference type="PROSITE" id="PS51898">
    <property type="entry name" value="TYR_RECOMBINASE"/>
    <property type="match status" value="1"/>
</dbReference>
<dbReference type="EMBL" id="CAJNAS010000018">
    <property type="protein sequence ID" value="CAE6940467.1"/>
    <property type="molecule type" value="Genomic_DNA"/>
</dbReference>
<dbReference type="PROSITE" id="PS51900">
    <property type="entry name" value="CB"/>
    <property type="match status" value="1"/>
</dbReference>
<keyword evidence="2" id="KW-0229">DNA integration</keyword>
<dbReference type="Pfam" id="PF00589">
    <property type="entry name" value="Phage_integrase"/>
    <property type="match status" value="1"/>
</dbReference>
<feature type="domain" description="Tyr recombinase" evidence="6">
    <location>
        <begin position="188"/>
        <end position="404"/>
    </location>
</feature>
<dbReference type="SUPFAM" id="SSF56349">
    <property type="entry name" value="DNA breaking-rejoining enzymes"/>
    <property type="match status" value="1"/>
</dbReference>
<dbReference type="PANTHER" id="PTHR30349:SF41">
    <property type="entry name" value="INTEGRASE_RECOMBINASE PROTEIN MJ0367-RELATED"/>
    <property type="match status" value="1"/>
</dbReference>
<proteinExistence type="inferred from homology"/>
<evidence type="ECO:0000256" key="5">
    <source>
        <dbReference type="PROSITE-ProRule" id="PRU01248"/>
    </source>
</evidence>
<evidence type="ECO:0000313" key="9">
    <source>
        <dbReference type="Proteomes" id="UP000675121"/>
    </source>
</evidence>
<evidence type="ECO:0000256" key="3">
    <source>
        <dbReference type="ARBA" id="ARBA00023125"/>
    </source>
</evidence>
<dbReference type="InterPro" id="IPR011010">
    <property type="entry name" value="DNA_brk_join_enz"/>
</dbReference>
<feature type="domain" description="Core-binding (CB)" evidence="7">
    <location>
        <begin position="52"/>
        <end position="136"/>
    </location>
</feature>
<evidence type="ECO:0000313" key="8">
    <source>
        <dbReference type="EMBL" id="CAE6940467.1"/>
    </source>
</evidence>
<evidence type="ECO:0000259" key="7">
    <source>
        <dbReference type="PROSITE" id="PS51900"/>
    </source>
</evidence>
<evidence type="ECO:0000256" key="1">
    <source>
        <dbReference type="ARBA" id="ARBA00008857"/>
    </source>
</evidence>
<dbReference type="RefSeq" id="WP_200563686.1">
    <property type="nucleotide sequence ID" value="NZ_CAJNAS010000018.1"/>
</dbReference>
<protein>
    <submittedName>
        <fullName evidence="8">Tyrosine recombinase XerC</fullName>
    </submittedName>
</protein>
<dbReference type="GO" id="GO:0006310">
    <property type="term" value="P:DNA recombination"/>
    <property type="evidence" value="ECO:0007669"/>
    <property type="project" value="UniProtKB-KW"/>
</dbReference>
<dbReference type="GO" id="GO:0015074">
    <property type="term" value="P:DNA integration"/>
    <property type="evidence" value="ECO:0007669"/>
    <property type="project" value="UniProtKB-KW"/>
</dbReference>
<dbReference type="CDD" id="cd00397">
    <property type="entry name" value="DNA_BRE_C"/>
    <property type="match status" value="1"/>
</dbReference>
<gene>
    <name evidence="8" type="primary">xerC_8</name>
    <name evidence="8" type="ORF">R70211_05659</name>
</gene>
<dbReference type="Gene3D" id="1.10.150.130">
    <property type="match status" value="1"/>
</dbReference>
<dbReference type="InterPro" id="IPR010998">
    <property type="entry name" value="Integrase_recombinase_N"/>
</dbReference>
<keyword evidence="9" id="KW-1185">Reference proteome</keyword>
<evidence type="ECO:0000256" key="2">
    <source>
        <dbReference type="ARBA" id="ARBA00022908"/>
    </source>
</evidence>
<evidence type="ECO:0000256" key="4">
    <source>
        <dbReference type="ARBA" id="ARBA00023172"/>
    </source>
</evidence>
<dbReference type="InterPro" id="IPR044068">
    <property type="entry name" value="CB"/>
</dbReference>
<comment type="similarity">
    <text evidence="1">Belongs to the 'phage' integrase family.</text>
</comment>
<comment type="caution">
    <text evidence="8">The sequence shown here is derived from an EMBL/GenBank/DDBJ whole genome shotgun (WGS) entry which is preliminary data.</text>
</comment>
<dbReference type="PANTHER" id="PTHR30349">
    <property type="entry name" value="PHAGE INTEGRASE-RELATED"/>
    <property type="match status" value="1"/>
</dbReference>
<keyword evidence="4" id="KW-0233">DNA recombination</keyword>